<name>A0A0E9WVW8_ANGAN</name>
<dbReference type="AlphaFoldDB" id="A0A0E9WVW8"/>
<evidence type="ECO:0000313" key="1">
    <source>
        <dbReference type="EMBL" id="JAH94562.1"/>
    </source>
</evidence>
<accession>A0A0E9WVW8</accession>
<reference evidence="1" key="2">
    <citation type="journal article" date="2015" name="Fish Shellfish Immunol.">
        <title>Early steps in the European eel (Anguilla anguilla)-Vibrio vulnificus interaction in the gills: Role of the RtxA13 toxin.</title>
        <authorList>
            <person name="Callol A."/>
            <person name="Pajuelo D."/>
            <person name="Ebbesson L."/>
            <person name="Teles M."/>
            <person name="MacKenzie S."/>
            <person name="Amaro C."/>
        </authorList>
    </citation>
    <scope>NUCLEOTIDE SEQUENCE</scope>
</reference>
<reference evidence="1" key="1">
    <citation type="submission" date="2014-11" db="EMBL/GenBank/DDBJ databases">
        <authorList>
            <person name="Amaro Gonzalez C."/>
        </authorList>
    </citation>
    <scope>NUCLEOTIDE SEQUENCE</scope>
</reference>
<organism evidence="1">
    <name type="scientific">Anguilla anguilla</name>
    <name type="common">European freshwater eel</name>
    <name type="synonym">Muraena anguilla</name>
    <dbReference type="NCBI Taxonomy" id="7936"/>
    <lineage>
        <taxon>Eukaryota</taxon>
        <taxon>Metazoa</taxon>
        <taxon>Chordata</taxon>
        <taxon>Craniata</taxon>
        <taxon>Vertebrata</taxon>
        <taxon>Euteleostomi</taxon>
        <taxon>Actinopterygii</taxon>
        <taxon>Neopterygii</taxon>
        <taxon>Teleostei</taxon>
        <taxon>Anguilliformes</taxon>
        <taxon>Anguillidae</taxon>
        <taxon>Anguilla</taxon>
    </lineage>
</organism>
<proteinExistence type="predicted"/>
<protein>
    <submittedName>
        <fullName evidence="1">Uncharacterized protein</fullName>
    </submittedName>
</protein>
<dbReference type="EMBL" id="GBXM01014015">
    <property type="protein sequence ID" value="JAH94562.1"/>
    <property type="molecule type" value="Transcribed_RNA"/>
</dbReference>
<sequence>MQCCYRVLNVGTRCCWRVTGAVWVKACVSGVELQYVTTLCILPKSYTITKNERLILPYVFVTACAKPRFIHL</sequence>